<protein>
    <submittedName>
        <fullName evidence="1">Uncharacterized protein</fullName>
    </submittedName>
</protein>
<accession>A0A1H8DRK3</accession>
<name>A0A1H8DRK3_9SPHN</name>
<gene>
    <name evidence="1" type="ORF">SAMN05192583_2027</name>
</gene>
<proteinExistence type="predicted"/>
<dbReference type="EMBL" id="FOCF01000004">
    <property type="protein sequence ID" value="SEN09795.1"/>
    <property type="molecule type" value="Genomic_DNA"/>
</dbReference>
<reference evidence="2" key="1">
    <citation type="submission" date="2016-10" db="EMBL/GenBank/DDBJ databases">
        <authorList>
            <person name="Varghese N."/>
            <person name="Submissions S."/>
        </authorList>
    </citation>
    <scope>NUCLEOTIDE SEQUENCE [LARGE SCALE GENOMIC DNA]</scope>
    <source>
        <strain evidence="2">S6-262</strain>
    </source>
</reference>
<evidence type="ECO:0000313" key="2">
    <source>
        <dbReference type="Proteomes" id="UP000199206"/>
    </source>
</evidence>
<organism evidence="1 2">
    <name type="scientific">Sphingomonas gellani</name>
    <dbReference type="NCBI Taxonomy" id="1166340"/>
    <lineage>
        <taxon>Bacteria</taxon>
        <taxon>Pseudomonadati</taxon>
        <taxon>Pseudomonadota</taxon>
        <taxon>Alphaproteobacteria</taxon>
        <taxon>Sphingomonadales</taxon>
        <taxon>Sphingomonadaceae</taxon>
        <taxon>Sphingomonas</taxon>
    </lineage>
</organism>
<keyword evidence="2" id="KW-1185">Reference proteome</keyword>
<dbReference type="Proteomes" id="UP000199206">
    <property type="component" value="Unassembled WGS sequence"/>
</dbReference>
<sequence>MCQKSVEDALSLFAQGRTMPLSRCFSQPVLADRVANGPPSRHGAAMTVSELQDLLIAMLVRRIGGNRRRWRIVLGPVRLHDRATHPLCNWSISPTGTAGEVDAAEHLLDTVRLDHPLVTADRG</sequence>
<dbReference type="AlphaFoldDB" id="A0A1H8DRK3"/>
<evidence type="ECO:0000313" key="1">
    <source>
        <dbReference type="EMBL" id="SEN09795.1"/>
    </source>
</evidence>